<feature type="region of interest" description="Disordered" evidence="3">
    <location>
        <begin position="181"/>
        <end position="224"/>
    </location>
</feature>
<dbReference type="GO" id="GO:0008270">
    <property type="term" value="F:zinc ion binding"/>
    <property type="evidence" value="ECO:0007669"/>
    <property type="project" value="InterPro"/>
</dbReference>
<feature type="domain" description="N-acetylmuramoyl-L-alanine amidase" evidence="4">
    <location>
        <begin position="254"/>
        <end position="405"/>
    </location>
</feature>
<feature type="region of interest" description="Disordered" evidence="3">
    <location>
        <begin position="74"/>
        <end position="98"/>
    </location>
</feature>
<gene>
    <name evidence="6" type="ORF">AVDCRST_MAG06-3401</name>
</gene>
<proteinExistence type="inferred from homology"/>
<dbReference type="Gene3D" id="2.130.10.130">
    <property type="entry name" value="Integrin alpha, N-terminal"/>
    <property type="match status" value="1"/>
</dbReference>
<dbReference type="InterPro" id="IPR006619">
    <property type="entry name" value="PGRP_domain_met/bac"/>
</dbReference>
<evidence type="ECO:0008006" key="7">
    <source>
        <dbReference type="Google" id="ProtNLM"/>
    </source>
</evidence>
<evidence type="ECO:0000259" key="5">
    <source>
        <dbReference type="SMART" id="SM00701"/>
    </source>
</evidence>
<protein>
    <recommendedName>
        <fullName evidence="7">N-acetylmuramoyl-L-alanine amidase</fullName>
    </recommendedName>
</protein>
<dbReference type="SMART" id="SM00644">
    <property type="entry name" value="Ami_2"/>
    <property type="match status" value="1"/>
</dbReference>
<dbReference type="CDD" id="cd06583">
    <property type="entry name" value="PGRP"/>
    <property type="match status" value="1"/>
</dbReference>
<dbReference type="RefSeq" id="WP_295662022.1">
    <property type="nucleotide sequence ID" value="NZ_CADCUP010000229.1"/>
</dbReference>
<dbReference type="SUPFAM" id="SSF69318">
    <property type="entry name" value="Integrin alpha N-terminal domain"/>
    <property type="match status" value="2"/>
</dbReference>
<evidence type="ECO:0000259" key="4">
    <source>
        <dbReference type="SMART" id="SM00644"/>
    </source>
</evidence>
<dbReference type="EMBL" id="CADCUP010000229">
    <property type="protein sequence ID" value="CAA9419108.1"/>
    <property type="molecule type" value="Genomic_DNA"/>
</dbReference>
<comment type="similarity">
    <text evidence="1">Belongs to the N-acetylmuramoyl-L-alanine amidase 2 family.</text>
</comment>
<dbReference type="Gene3D" id="3.40.80.10">
    <property type="entry name" value="Peptidoglycan recognition protein-like"/>
    <property type="match status" value="1"/>
</dbReference>
<dbReference type="PANTHER" id="PTHR11022">
    <property type="entry name" value="PEPTIDOGLYCAN RECOGNITION PROTEIN"/>
    <property type="match status" value="1"/>
</dbReference>
<organism evidence="6">
    <name type="scientific">uncultured Nocardioides sp</name>
    <dbReference type="NCBI Taxonomy" id="198441"/>
    <lineage>
        <taxon>Bacteria</taxon>
        <taxon>Bacillati</taxon>
        <taxon>Actinomycetota</taxon>
        <taxon>Actinomycetes</taxon>
        <taxon>Propionibacteriales</taxon>
        <taxon>Nocardioidaceae</taxon>
        <taxon>Nocardioides</taxon>
        <taxon>environmental samples</taxon>
    </lineage>
</organism>
<dbReference type="InterPro" id="IPR013517">
    <property type="entry name" value="FG-GAP"/>
</dbReference>
<evidence type="ECO:0000256" key="3">
    <source>
        <dbReference type="SAM" id="MobiDB-lite"/>
    </source>
</evidence>
<feature type="region of interest" description="Disordered" evidence="3">
    <location>
        <begin position="141"/>
        <end position="164"/>
    </location>
</feature>
<dbReference type="InterPro" id="IPR015510">
    <property type="entry name" value="PGRP"/>
</dbReference>
<evidence type="ECO:0000256" key="1">
    <source>
        <dbReference type="ARBA" id="ARBA00007553"/>
    </source>
</evidence>
<keyword evidence="2" id="KW-0732">Signal</keyword>
<dbReference type="InterPro" id="IPR002502">
    <property type="entry name" value="Amidase_domain"/>
</dbReference>
<dbReference type="InterPro" id="IPR028994">
    <property type="entry name" value="Integrin_alpha_N"/>
</dbReference>
<sequence>MRLSQIRFVTACQQLLALGVVLAVLTPAASIVSLDVVGQRPEAPGAGAYLSASRATVPTTAVEPEVTDYALSPALEDDQGDRPGPQKQVAEPHEVVSRPAPVVGYGAVGVTWRQGEDVPDDAIAVTVRTRTDGDWSAWAEVPYHDEHDPDPTSREGRGARPGTDALLVGDVDEVQVRAVTDPGAAPLPEDLELSVIDPGRPSGTIEEGPALAGGHRAGAPASGDQDAMALAAAATKAPMPTIYSRAQWGADERMRDGGSLRYGTVSAGFVHHTVNANDYTADQVPAILRGIYAYHTQSRGWSDVGYNYLVDRFGRIWEGRYGGVDKPVVGAHTLGYNDYSFAMSAIGNFETVQPSEEMLRAYGALFAWKLGLHGVNPASTSQQVGRKVFPAVNGHRDAGSTACPGRYLYAQLPRIRQLAAGAQTTPTPPATWSSGTLKSNLAGTPYPDLVVRRGSDKRGFVVTTGGLSAFGKPVVVGSRGWKAKRQVLVSGDLTGDGRSDLVMTSRSGTGKIRAGNGTGRFTGPTRKVRSLRGHTLVTAVGDINGDGRNDLVAKVQGKSRVDAFLGTRKGRLRVKALDSRWGRFVALSGAGDVNGDGRADVIGRDASGQVWLRAGTAGLGFVKARRVVGNWAPYNRVMGGSDYTADGRPDLIGRMRNGKAYLLAGRGDGTFAPPVGAMRNLGGVQDLGNAGQLTGDPAPDLLGRKGGQLVVVPNAGTYDLGAPIDTGADLSGSDVLLNVGDWNRDGFGDVISRETNGTMQLRRGDGQGHLAPPVQVGSGFSIVTGLMAAGDVTGDALPDIVGVLNGARTVWPGTGAAIGAARPGGPLSPRAVLKHDFRPYDWVIGISDIKASGHADLLAREAGTGRLYVLHGSATAVTGRRYLGDGMEGYDLAG</sequence>
<dbReference type="AlphaFoldDB" id="A0A6J4PNF1"/>
<accession>A0A6J4PNF1</accession>
<dbReference type="Pfam" id="PF01510">
    <property type="entry name" value="Amidase_2"/>
    <property type="match status" value="1"/>
</dbReference>
<dbReference type="Pfam" id="PF13517">
    <property type="entry name" value="FG-GAP_3"/>
    <property type="match status" value="2"/>
</dbReference>
<reference evidence="6" key="1">
    <citation type="submission" date="2020-02" db="EMBL/GenBank/DDBJ databases">
        <authorList>
            <person name="Meier V. D."/>
        </authorList>
    </citation>
    <scope>NUCLEOTIDE SEQUENCE</scope>
    <source>
        <strain evidence="6">AVDCRST_MAG06</strain>
    </source>
</reference>
<dbReference type="SUPFAM" id="SSF55846">
    <property type="entry name" value="N-acetylmuramoyl-L-alanine amidase-like"/>
    <property type="match status" value="1"/>
</dbReference>
<evidence type="ECO:0000313" key="6">
    <source>
        <dbReference type="EMBL" id="CAA9419108.1"/>
    </source>
</evidence>
<dbReference type="SMART" id="SM00701">
    <property type="entry name" value="PGRP"/>
    <property type="match status" value="1"/>
</dbReference>
<dbReference type="GO" id="GO:0009253">
    <property type="term" value="P:peptidoglycan catabolic process"/>
    <property type="evidence" value="ECO:0007669"/>
    <property type="project" value="InterPro"/>
</dbReference>
<name>A0A6J4PNF1_9ACTN</name>
<dbReference type="GO" id="GO:0008745">
    <property type="term" value="F:N-acetylmuramoyl-L-alanine amidase activity"/>
    <property type="evidence" value="ECO:0007669"/>
    <property type="project" value="InterPro"/>
</dbReference>
<feature type="domain" description="Peptidoglycan recognition protein family" evidence="5">
    <location>
        <begin position="240"/>
        <end position="388"/>
    </location>
</feature>
<dbReference type="InterPro" id="IPR036505">
    <property type="entry name" value="Amidase/PGRP_sf"/>
</dbReference>
<feature type="compositionally biased region" description="Basic and acidic residues" evidence="3">
    <location>
        <begin position="142"/>
        <end position="158"/>
    </location>
</feature>
<evidence type="ECO:0000256" key="2">
    <source>
        <dbReference type="ARBA" id="ARBA00022729"/>
    </source>
</evidence>
<dbReference type="PANTHER" id="PTHR11022:SF41">
    <property type="entry name" value="PEPTIDOGLYCAN-RECOGNITION PROTEIN LC-RELATED"/>
    <property type="match status" value="1"/>
</dbReference>